<accession>A0A074ZWG6</accession>
<gene>
    <name evidence="2" type="ORF">T265_03286</name>
</gene>
<dbReference type="GeneID" id="20317473"/>
<evidence type="ECO:0000313" key="3">
    <source>
        <dbReference type="Proteomes" id="UP000054324"/>
    </source>
</evidence>
<evidence type="ECO:0000256" key="1">
    <source>
        <dbReference type="SAM" id="MobiDB-lite"/>
    </source>
</evidence>
<reference evidence="2 3" key="1">
    <citation type="submission" date="2013-11" db="EMBL/GenBank/DDBJ databases">
        <title>Opisthorchis viverrini - life in the bile duct.</title>
        <authorList>
            <person name="Young N.D."/>
            <person name="Nagarajan N."/>
            <person name="Lin S.J."/>
            <person name="Korhonen P.K."/>
            <person name="Jex A.R."/>
            <person name="Hall R.S."/>
            <person name="Safavi-Hemami H."/>
            <person name="Kaewkong W."/>
            <person name="Bertrand D."/>
            <person name="Gao S."/>
            <person name="Seet Q."/>
            <person name="Wongkham S."/>
            <person name="Teh B.T."/>
            <person name="Wongkham C."/>
            <person name="Intapan P.M."/>
            <person name="Maleewong W."/>
            <person name="Yang X."/>
            <person name="Hu M."/>
            <person name="Wang Z."/>
            <person name="Hofmann A."/>
            <person name="Sternberg P.W."/>
            <person name="Tan P."/>
            <person name="Wang J."/>
            <person name="Gasser R.B."/>
        </authorList>
    </citation>
    <scope>NUCLEOTIDE SEQUENCE [LARGE SCALE GENOMIC DNA]</scope>
</reference>
<sequence length="119" mass="13529">MLESTRQELTVYRQQDAPVYQTSSRFSEKTTMPPEGSTKAWIPPSCPSLDSRSRDAEAGFEPRTFRLANSRSNQKFNVEFNGTDVVIYPTTRQQININSIFKIKDPNTCRKLHTIVASA</sequence>
<dbReference type="CTD" id="20317473"/>
<dbReference type="RefSeq" id="XP_009165996.1">
    <property type="nucleotide sequence ID" value="XM_009167732.1"/>
</dbReference>
<dbReference type="Proteomes" id="UP000054324">
    <property type="component" value="Unassembled WGS sequence"/>
</dbReference>
<protein>
    <submittedName>
        <fullName evidence="2">Uncharacterized protein</fullName>
    </submittedName>
</protein>
<keyword evidence="3" id="KW-1185">Reference proteome</keyword>
<dbReference type="AlphaFoldDB" id="A0A074ZWG6"/>
<evidence type="ECO:0000313" key="2">
    <source>
        <dbReference type="EMBL" id="KER30227.1"/>
    </source>
</evidence>
<proteinExistence type="predicted"/>
<dbReference type="EMBL" id="KL596664">
    <property type="protein sequence ID" value="KER30227.1"/>
    <property type="molecule type" value="Genomic_DNA"/>
</dbReference>
<name>A0A074ZWG6_OPIVI</name>
<feature type="region of interest" description="Disordered" evidence="1">
    <location>
        <begin position="1"/>
        <end position="57"/>
    </location>
</feature>
<dbReference type="KEGG" id="ovi:T265_03286"/>
<organism evidence="2 3">
    <name type="scientific">Opisthorchis viverrini</name>
    <name type="common">Southeast Asian liver fluke</name>
    <dbReference type="NCBI Taxonomy" id="6198"/>
    <lineage>
        <taxon>Eukaryota</taxon>
        <taxon>Metazoa</taxon>
        <taxon>Spiralia</taxon>
        <taxon>Lophotrochozoa</taxon>
        <taxon>Platyhelminthes</taxon>
        <taxon>Trematoda</taxon>
        <taxon>Digenea</taxon>
        <taxon>Opisthorchiida</taxon>
        <taxon>Opisthorchiata</taxon>
        <taxon>Opisthorchiidae</taxon>
        <taxon>Opisthorchis</taxon>
    </lineage>
</organism>